<accession>A0ABQ5K187</accession>
<organism evidence="3 4">
    <name type="scientific">Aduncisulcus paluster</name>
    <dbReference type="NCBI Taxonomy" id="2918883"/>
    <lineage>
        <taxon>Eukaryota</taxon>
        <taxon>Metamonada</taxon>
        <taxon>Carpediemonas-like organisms</taxon>
        <taxon>Aduncisulcus</taxon>
    </lineage>
</organism>
<keyword evidence="1" id="KW-0175">Coiled coil</keyword>
<dbReference type="EMBL" id="BQXS01012573">
    <property type="protein sequence ID" value="GKT25179.1"/>
    <property type="molecule type" value="Genomic_DNA"/>
</dbReference>
<evidence type="ECO:0000256" key="2">
    <source>
        <dbReference type="SAM" id="MobiDB-lite"/>
    </source>
</evidence>
<reference evidence="3" key="1">
    <citation type="submission" date="2022-03" db="EMBL/GenBank/DDBJ databases">
        <title>Draft genome sequence of Aduncisulcus paluster, a free-living microaerophilic Fornicata.</title>
        <authorList>
            <person name="Yuyama I."/>
            <person name="Kume K."/>
            <person name="Tamura T."/>
            <person name="Inagaki Y."/>
            <person name="Hashimoto T."/>
        </authorList>
    </citation>
    <scope>NUCLEOTIDE SEQUENCE</scope>
    <source>
        <strain evidence="3">NY0171</strain>
    </source>
</reference>
<dbReference type="PANTHER" id="PTHR15361:SF5">
    <property type="entry name" value="C3H1-TYPE DOMAIN-CONTAINING PROTEIN"/>
    <property type="match status" value="1"/>
</dbReference>
<dbReference type="PANTHER" id="PTHR15361">
    <property type="entry name" value="RAD51/NUKS-INTERACTING PROTEIN"/>
    <property type="match status" value="1"/>
</dbReference>
<comment type="caution">
    <text evidence="3">The sequence shown here is derived from an EMBL/GenBank/DDBJ whole genome shotgun (WGS) entry which is preliminary data.</text>
</comment>
<keyword evidence="4" id="KW-1185">Reference proteome</keyword>
<evidence type="ECO:0000256" key="1">
    <source>
        <dbReference type="SAM" id="Coils"/>
    </source>
</evidence>
<gene>
    <name evidence="3" type="ORF">ADUPG1_012952</name>
</gene>
<feature type="compositionally biased region" description="Basic and acidic residues" evidence="2">
    <location>
        <begin position="435"/>
        <end position="483"/>
    </location>
</feature>
<proteinExistence type="predicted"/>
<feature type="compositionally biased region" description="Acidic residues" evidence="2">
    <location>
        <begin position="484"/>
        <end position="510"/>
    </location>
</feature>
<feature type="region of interest" description="Disordered" evidence="2">
    <location>
        <begin position="280"/>
        <end position="318"/>
    </location>
</feature>
<dbReference type="Proteomes" id="UP001057375">
    <property type="component" value="Unassembled WGS sequence"/>
</dbReference>
<feature type="region of interest" description="Disordered" evidence="2">
    <location>
        <begin position="435"/>
        <end position="515"/>
    </location>
</feature>
<dbReference type="InterPro" id="IPR052003">
    <property type="entry name" value="HR_DNA-Binding_Protein"/>
</dbReference>
<feature type="region of interest" description="Disordered" evidence="2">
    <location>
        <begin position="608"/>
        <end position="664"/>
    </location>
</feature>
<feature type="compositionally biased region" description="Basic residues" evidence="2">
    <location>
        <begin position="643"/>
        <end position="664"/>
    </location>
</feature>
<feature type="compositionally biased region" description="Acidic residues" evidence="2">
    <location>
        <begin position="608"/>
        <end position="637"/>
    </location>
</feature>
<evidence type="ECO:0000313" key="4">
    <source>
        <dbReference type="Proteomes" id="UP001057375"/>
    </source>
</evidence>
<sequence>MMTCCSLIDALSSRKFGYIALSVSLCGSWMRMTLTSNIIAAWCEKITLLDEKASDLSGTRSMHPLTKALSSFHKSLMKKKYNLQIGSCEECFYMNSGDIPHKFSYHPAVQSVILSNSSASLLFKKHRESDEIMDYSLLEAGMYFLLYALVIKDEFFPLSSLSSNETSGSHFSLDSIPYSVSDILTSTSENERSLVAKLIGSAVRGGAFLLRSGSAFDWVSQACVCCGMFHNGSVVHSKLRRKSGGIVIGDFIGADDMQMQAEDEEEDSETFRMQRDEDLGDKIKQQKEEEEAALTSAGDRDGTSPSKNNSHDAEQDGIESNKKLSNALHSHNSQFVKELLSTLLNHAALDSSYPVRSSCLYALTCVCDKSEVSSISLLPATSFLPTAEMCVERVCDKSGVVRVRAMELLEAITYNLPCMCGGKLWMLPQKVEEERKRKEEERKRKEEERKRKEEEEKRKREKNVSEVSEDKDVELEKKVKKEEEDYVEEQEDEQEEEEEDEQEEEEEEDNVKESSMLSSLCAVHGIISHCLMNVIPQTIIQRPATSVREIKKAVCCISRCGVVVYEHAFQTILPILSLTMHNNREVAEVGVNEVGRAVKWALDDLEDLGDEDDEDSEDSEDSEDESEDEDEFEDSEDSGYIQPRRRSKSKSKKRRKSTKKGGVKGLSKKKQLAFVVALHLLDVLDHLPSDLVPHLLSAVGKLSRKALEYHVKRRAEKSKTLRVSTKTVPMLHPQYVCEVLMQSTCYKPTSTVSVDTLSRESGKGNDDNGDGSDNDAAMTAVYNKTHTVRRHSALLLCAVASNLPLSVLKSFLPIVKLPFEGLVLCEGASISTRITSMELFAKILSHFVVPFFANDSRESSVSSLPPFISSILTRTLASFLFLCREYDPSCHHISLTNFHCMIAEIVPPLSILCGCSKLVQEAVSLVDSSRSFKTLDSLAIPAHVITRAVATKCLALESFRIQLQEKRDGLEHELVSIQGMSCKTKQEQAKMDEQYSAVQEEIEEMNNEIDIVQGQICALSHTQDIAQGLGIGGTEHVEGCIEEDKIGRYMHGFVSAVVQVIREFLATGHDGEGNALLDEDLCQLIPTLSSILVCCEPLFEEHLPLLCDILTCSKSVETISQTQGACLQCIHDCAMKYPSKMQDGDILRILRRFMYSNNSDLRNCAIYICVNLLRADVIKPGVIVSDLCLIRLFSGHFLSLSNPSNTHIPTIMMKALELCGHKSQSCLCSAIPNCLSVIVGIKNGDFMFTCNEGNNFIEAGMVEKKEKIFKIQLEDDSEDETIGTGLETSGGSKRKKTTPKNHFRDIILELTDDLDESEKNIVAKQILNAVKRTILEIAGSGKKGKSVVKTMKDDCFYLLVAIDALSSGLEAVELAYHDSSAISLHLDERGRKIVHKLKLRVTRFKTGQKE</sequence>
<name>A0ABQ5K187_9EUKA</name>
<dbReference type="InterPro" id="IPR016024">
    <property type="entry name" value="ARM-type_fold"/>
</dbReference>
<feature type="compositionally biased region" description="Basic and acidic residues" evidence="2">
    <location>
        <begin position="309"/>
        <end position="318"/>
    </location>
</feature>
<dbReference type="SUPFAM" id="SSF48371">
    <property type="entry name" value="ARM repeat"/>
    <property type="match status" value="1"/>
</dbReference>
<evidence type="ECO:0000313" key="3">
    <source>
        <dbReference type="EMBL" id="GKT25179.1"/>
    </source>
</evidence>
<protein>
    <submittedName>
        <fullName evidence="3">Uncharacterized protein</fullName>
    </submittedName>
</protein>
<feature type="coiled-coil region" evidence="1">
    <location>
        <begin position="988"/>
        <end position="1015"/>
    </location>
</feature>